<evidence type="ECO:0000313" key="2">
    <source>
        <dbReference type="Proteomes" id="UP000004105"/>
    </source>
</evidence>
<keyword evidence="2" id="KW-1185">Reference proteome</keyword>
<dbReference type="HOGENOM" id="CLU_3101243_0_0_4"/>
<dbReference type="AlphaFoldDB" id="F2BDC6"/>
<dbReference type="Proteomes" id="UP000004105">
    <property type="component" value="Unassembled WGS sequence"/>
</dbReference>
<reference evidence="1 2" key="1">
    <citation type="submission" date="2011-02" db="EMBL/GenBank/DDBJ databases">
        <authorList>
            <person name="Muzny D."/>
            <person name="Qin X."/>
            <person name="Deng J."/>
            <person name="Jiang H."/>
            <person name="Liu Y."/>
            <person name="Qu J."/>
            <person name="Song X.-Z."/>
            <person name="Zhang L."/>
            <person name="Thornton R."/>
            <person name="Coyle M."/>
            <person name="Francisco L."/>
            <person name="Jackson L."/>
            <person name="Javaid M."/>
            <person name="Korchina V."/>
            <person name="Kovar C."/>
            <person name="Mata R."/>
            <person name="Mathew T."/>
            <person name="Ngo R."/>
            <person name="Nguyen L."/>
            <person name="Nguyen N."/>
            <person name="Okwuonu G."/>
            <person name="Ongeri F."/>
            <person name="Pham C."/>
            <person name="Simmons D."/>
            <person name="Wilczek-Boney K."/>
            <person name="Hale W."/>
            <person name="Jakkamsetti A."/>
            <person name="Pham P."/>
            <person name="Ruth R."/>
            <person name="San Lucas F."/>
            <person name="Warren J."/>
            <person name="Zhang J."/>
            <person name="Zhao Z."/>
            <person name="Zhou C."/>
            <person name="Zhu D."/>
            <person name="Lee S."/>
            <person name="Bess C."/>
            <person name="Blankenburg K."/>
            <person name="Forbes L."/>
            <person name="Fu Q."/>
            <person name="Gubbala S."/>
            <person name="Hirani K."/>
            <person name="Jayaseelan J.C."/>
            <person name="Lara F."/>
            <person name="Munidasa M."/>
            <person name="Palculict T."/>
            <person name="Patil S."/>
            <person name="Pu L.-L."/>
            <person name="Saada N."/>
            <person name="Tang L."/>
            <person name="Weissenberger G."/>
            <person name="Zhu Y."/>
            <person name="Hemphill L."/>
            <person name="Shang Y."/>
            <person name="Youmans B."/>
            <person name="Ayvaz T."/>
            <person name="Ross M."/>
            <person name="Santibanez J."/>
            <person name="Aqrawi P."/>
            <person name="Gross S."/>
            <person name="Joshi V."/>
            <person name="Fowler G."/>
            <person name="Nazareth L."/>
            <person name="Reid J."/>
            <person name="Worley K."/>
            <person name="Petrosino J."/>
            <person name="Highlander S."/>
            <person name="Gibbs R."/>
        </authorList>
    </citation>
    <scope>NUCLEOTIDE SEQUENCE [LARGE SCALE GENOMIC DNA]</scope>
    <source>
        <strain evidence="1 2">ATCC BAA-1200</strain>
    </source>
</reference>
<evidence type="ECO:0000313" key="1">
    <source>
        <dbReference type="EMBL" id="EGF10522.1"/>
    </source>
</evidence>
<accession>F2BDC6</accession>
<organism evidence="1 2">
    <name type="scientific">Neisseria bacilliformis ATCC BAA-1200</name>
    <dbReference type="NCBI Taxonomy" id="888742"/>
    <lineage>
        <taxon>Bacteria</taxon>
        <taxon>Pseudomonadati</taxon>
        <taxon>Pseudomonadota</taxon>
        <taxon>Betaproteobacteria</taxon>
        <taxon>Neisseriales</taxon>
        <taxon>Neisseriaceae</taxon>
        <taxon>Neisseria</taxon>
    </lineage>
</organism>
<name>F2BDC6_9NEIS</name>
<dbReference type="EMBL" id="AFAY01000035">
    <property type="protein sequence ID" value="EGF10522.1"/>
    <property type="molecule type" value="Genomic_DNA"/>
</dbReference>
<comment type="caution">
    <text evidence="1">The sequence shown here is derived from an EMBL/GenBank/DDBJ whole genome shotgun (WGS) entry which is preliminary data.</text>
</comment>
<proteinExistence type="predicted"/>
<sequence length="51" mass="5834">MPFKRKAERAFCGKSAIKQGFAELPTKVVDKFVGFLWAAADFANYLWFSPF</sequence>
<protein>
    <submittedName>
        <fullName evidence="1">Uncharacterized protein</fullName>
    </submittedName>
</protein>
<gene>
    <name evidence="1" type="ORF">HMPREF9123_1732</name>
</gene>